<feature type="region of interest" description="Disordered" evidence="3">
    <location>
        <begin position="537"/>
        <end position="758"/>
    </location>
</feature>
<feature type="domain" description="RRM" evidence="4">
    <location>
        <begin position="358"/>
        <end position="433"/>
    </location>
</feature>
<feature type="compositionally biased region" description="Basic residues" evidence="3">
    <location>
        <begin position="103"/>
        <end position="145"/>
    </location>
</feature>
<gene>
    <name evidence="5" type="ORF">PGLA2088_LOCUS33390</name>
</gene>
<feature type="compositionally biased region" description="Basic and acidic residues" evidence="3">
    <location>
        <begin position="92"/>
        <end position="102"/>
    </location>
</feature>
<reference evidence="5" key="1">
    <citation type="submission" date="2021-02" db="EMBL/GenBank/DDBJ databases">
        <authorList>
            <person name="Dougan E. K."/>
            <person name="Rhodes N."/>
            <person name="Thang M."/>
            <person name="Chan C."/>
        </authorList>
    </citation>
    <scope>NUCLEOTIDE SEQUENCE</scope>
</reference>
<dbReference type="PANTHER" id="PTHR23236:SF11">
    <property type="entry name" value="EUKARYOTIC TRANSLATION INITIATION FACTOR 4H"/>
    <property type="match status" value="1"/>
</dbReference>
<dbReference type="Pfam" id="PF00076">
    <property type="entry name" value="RRM_1"/>
    <property type="match status" value="3"/>
</dbReference>
<protein>
    <recommendedName>
        <fullName evidence="4">RRM domain-containing protein</fullName>
    </recommendedName>
</protein>
<name>A0A813KK73_POLGL</name>
<proteinExistence type="predicted"/>
<dbReference type="GO" id="GO:0003723">
    <property type="term" value="F:RNA binding"/>
    <property type="evidence" value="ECO:0007669"/>
    <property type="project" value="UniProtKB-UniRule"/>
</dbReference>
<evidence type="ECO:0000256" key="3">
    <source>
        <dbReference type="SAM" id="MobiDB-lite"/>
    </source>
</evidence>
<dbReference type="EMBL" id="CAJNNW010030868">
    <property type="protein sequence ID" value="CAE8704842.1"/>
    <property type="molecule type" value="Genomic_DNA"/>
</dbReference>
<feature type="domain" description="RRM" evidence="4">
    <location>
        <begin position="259"/>
        <end position="334"/>
    </location>
</feature>
<keyword evidence="1 2" id="KW-0694">RNA-binding</keyword>
<dbReference type="AlphaFoldDB" id="A0A813KK73"/>
<dbReference type="PROSITE" id="PS50102">
    <property type="entry name" value="RRM"/>
    <property type="match status" value="3"/>
</dbReference>
<feature type="compositionally biased region" description="Low complexity" evidence="3">
    <location>
        <begin position="63"/>
        <end position="82"/>
    </location>
</feature>
<feature type="compositionally biased region" description="Pro residues" evidence="3">
    <location>
        <begin position="582"/>
        <end position="627"/>
    </location>
</feature>
<evidence type="ECO:0000313" key="6">
    <source>
        <dbReference type="Proteomes" id="UP000626109"/>
    </source>
</evidence>
<feature type="compositionally biased region" description="Pro residues" evidence="3">
    <location>
        <begin position="668"/>
        <end position="696"/>
    </location>
</feature>
<organism evidence="5 6">
    <name type="scientific">Polarella glacialis</name>
    <name type="common">Dinoflagellate</name>
    <dbReference type="NCBI Taxonomy" id="89957"/>
    <lineage>
        <taxon>Eukaryota</taxon>
        <taxon>Sar</taxon>
        <taxon>Alveolata</taxon>
        <taxon>Dinophyceae</taxon>
        <taxon>Suessiales</taxon>
        <taxon>Suessiaceae</taxon>
        <taxon>Polarella</taxon>
    </lineage>
</organism>
<dbReference type="SMART" id="SM00360">
    <property type="entry name" value="RRM"/>
    <property type="match status" value="3"/>
</dbReference>
<feature type="domain" description="RRM" evidence="4">
    <location>
        <begin position="155"/>
        <end position="229"/>
    </location>
</feature>
<accession>A0A813KK73</accession>
<dbReference type="Proteomes" id="UP000626109">
    <property type="component" value="Unassembled WGS sequence"/>
</dbReference>
<dbReference type="InterPro" id="IPR012677">
    <property type="entry name" value="Nucleotide-bd_a/b_plait_sf"/>
</dbReference>
<feature type="non-terminal residue" evidence="5">
    <location>
        <position position="758"/>
    </location>
</feature>
<evidence type="ECO:0000256" key="1">
    <source>
        <dbReference type="ARBA" id="ARBA00022884"/>
    </source>
</evidence>
<sequence length="758" mass="81290">MARSRSRTRSPQARRSSEPPADARRQRRRRRKSGENTRGVLRSRPRSASGGAAVPDRSRSINRSPPARSPQRSPPARSGQRSPPRRKRRSPKRGDKSRDRSRQQAKSRSRSGQRRRSRRRPCSRSRSGGRKQPRSRSGSRVRRPGARGSKPEGCRTIWVGWTEVKPDEKDLQEWFQDCGKITEVRCSEKHVRGYFAHVTFENTRCVDDAMRKTNSDFNGTRIQIDYAYMDKVADNARLAAEAPTSRRYRPKSVKPPNGHTLWVGDVSIDASEQDLIDLFEKAGPVEMICLQVNQLRNGKFGHVKFVDTEAVDKAAELAGTPVKGVPIRLDFAEDKPLAAYRVGKDRAVPESTKPEGCRTVWVGGLPAEVEEADVRTAFEKCGQILEIRLDKSKRSGTLFCHVEFADSMSVDKAVRMSGERVASSKIRVDFAENRKTDQDGPIKGGGKGMGKGGAMPFLPGMPPPFGIPGMPPPGMQGMPGMPPVWMGPGPPPPGFLPHMPHGHPAFMGMLPGMRPMGPPPGMMPGMLPLGGCGGTHPAALTGGPPGVLAAAGQAKGKPSVAPDSGEPKEGDGPPGSFVMNGPPRPRGPPVAGGPPGAGPPPPGPPPPGAPPPGYPPLRPPPGYGPPDPHYDYYGPYGPPRPPGPGYGPPPPDFHFDPRYHDFRHRPPGPEGYYPPPPGHYGPPPGHPGYGPPPGWRPPHRPDPGPPPGSAPGGKGAPPGAGAAPGKKSRGAGGARSRSGSSYSSYSYSYSASPSPTRR</sequence>
<dbReference type="InterPro" id="IPR000504">
    <property type="entry name" value="RRM_dom"/>
</dbReference>
<dbReference type="PANTHER" id="PTHR23236">
    <property type="entry name" value="EUKARYOTIC TRANSLATION INITIATION FACTOR 4B/4H"/>
    <property type="match status" value="1"/>
</dbReference>
<evidence type="ECO:0000313" key="5">
    <source>
        <dbReference type="EMBL" id="CAE8704842.1"/>
    </source>
</evidence>
<feature type="compositionally biased region" description="Low complexity" evidence="3">
    <location>
        <begin position="734"/>
        <end position="758"/>
    </location>
</feature>
<feature type="compositionally biased region" description="Pro residues" evidence="3">
    <location>
        <begin position="636"/>
        <end position="652"/>
    </location>
</feature>
<comment type="caution">
    <text evidence="5">The sequence shown here is derived from an EMBL/GenBank/DDBJ whole genome shotgun (WGS) entry which is preliminary data.</text>
</comment>
<dbReference type="SUPFAM" id="SSF54928">
    <property type="entry name" value="RNA-binding domain, RBD"/>
    <property type="match status" value="3"/>
</dbReference>
<dbReference type="InterPro" id="IPR035979">
    <property type="entry name" value="RBD_domain_sf"/>
</dbReference>
<feature type="region of interest" description="Disordered" evidence="3">
    <location>
        <begin position="1"/>
        <end position="153"/>
    </location>
</feature>
<dbReference type="Gene3D" id="3.30.70.330">
    <property type="match status" value="3"/>
</dbReference>
<feature type="compositionally biased region" description="Basic and acidic residues" evidence="3">
    <location>
        <begin position="15"/>
        <end position="24"/>
    </location>
</feature>
<evidence type="ECO:0000259" key="4">
    <source>
        <dbReference type="PROSITE" id="PS50102"/>
    </source>
</evidence>
<evidence type="ECO:0000256" key="2">
    <source>
        <dbReference type="PROSITE-ProRule" id="PRU00176"/>
    </source>
</evidence>